<keyword evidence="1" id="KW-0732">Signal</keyword>
<evidence type="ECO:0000259" key="2">
    <source>
        <dbReference type="Pfam" id="PF13778"/>
    </source>
</evidence>
<dbReference type="Proteomes" id="UP001404104">
    <property type="component" value="Unassembled WGS sequence"/>
</dbReference>
<evidence type="ECO:0000313" key="4">
    <source>
        <dbReference type="Proteomes" id="UP001404104"/>
    </source>
</evidence>
<dbReference type="EMBL" id="JBDIMF010000004">
    <property type="protein sequence ID" value="MEN2786941.1"/>
    <property type="molecule type" value="Genomic_DNA"/>
</dbReference>
<accession>A0ABU9XU25</accession>
<name>A0ABU9XU25_9SPHN</name>
<evidence type="ECO:0000256" key="1">
    <source>
        <dbReference type="ARBA" id="ARBA00022729"/>
    </source>
</evidence>
<proteinExistence type="predicted"/>
<feature type="domain" description="DUF4174" evidence="2">
    <location>
        <begin position="9"/>
        <end position="115"/>
    </location>
</feature>
<evidence type="ECO:0000313" key="3">
    <source>
        <dbReference type="EMBL" id="MEN2786941.1"/>
    </source>
</evidence>
<dbReference type="InterPro" id="IPR025232">
    <property type="entry name" value="DUF4174"/>
</dbReference>
<reference evidence="3 4" key="1">
    <citation type="submission" date="2024-05" db="EMBL/GenBank/DDBJ databases">
        <authorList>
            <person name="Liu Q."/>
            <person name="Xin Y.-H."/>
        </authorList>
    </citation>
    <scope>NUCLEOTIDE SEQUENCE [LARGE SCALE GENOMIC DNA]</scope>
    <source>
        <strain evidence="3 4">CGMCC 1.15349</strain>
    </source>
</reference>
<protein>
    <submittedName>
        <fullName evidence="3">DUF4174 domain-containing protein</fullName>
    </submittedName>
</protein>
<dbReference type="Pfam" id="PF13778">
    <property type="entry name" value="DUF4174"/>
    <property type="match status" value="1"/>
</dbReference>
<gene>
    <name evidence="3" type="ORF">ABC969_10980</name>
</gene>
<organism evidence="3 4">
    <name type="scientific">Sphingomonas qilianensis</name>
    <dbReference type="NCBI Taxonomy" id="1736690"/>
    <lineage>
        <taxon>Bacteria</taxon>
        <taxon>Pseudomonadati</taxon>
        <taxon>Pseudomonadota</taxon>
        <taxon>Alphaproteobacteria</taxon>
        <taxon>Sphingomonadales</taxon>
        <taxon>Sphingomonadaceae</taxon>
        <taxon>Sphingomonas</taxon>
    </lineage>
</organism>
<dbReference type="RefSeq" id="WP_345864928.1">
    <property type="nucleotide sequence ID" value="NZ_JBDIMF010000004.1"/>
</dbReference>
<keyword evidence="4" id="KW-1185">Reference proteome</keyword>
<sequence length="119" mass="13354">MTAPSTTISTMKWEKRVLLVSVPNANDPLLNDQRRIIARWRSGAEERDLAIVEIVGDKVIGAIDPAASLRRRYVLPRAGFTIVLIRKDGSAKLRGTRPISAAMLRTTIDAMRMRLSDRR</sequence>
<comment type="caution">
    <text evidence="3">The sequence shown here is derived from an EMBL/GenBank/DDBJ whole genome shotgun (WGS) entry which is preliminary data.</text>
</comment>